<dbReference type="Proteomes" id="UP000481861">
    <property type="component" value="Unassembled WGS sequence"/>
</dbReference>
<sequence length="86" mass="9886">MRLEPPHKAAELWLHRRALLVTELRREQVVTRVLSTGNGSGGICTRGKRFLPSTAYGVLLRQRELQWRDNDTCAYEWVPVDVISIV</sequence>
<dbReference type="AlphaFoldDB" id="A0A7C8I8I7"/>
<name>A0A7C8I8I7_9PLEO</name>
<dbReference type="EMBL" id="JAADJZ010000013">
    <property type="protein sequence ID" value="KAF2870812.1"/>
    <property type="molecule type" value="Genomic_DNA"/>
</dbReference>
<accession>A0A7C8I8I7</accession>
<evidence type="ECO:0000313" key="1">
    <source>
        <dbReference type="EMBL" id="KAF2870812.1"/>
    </source>
</evidence>
<gene>
    <name evidence="1" type="ORF">BDV95DRAFT_638771</name>
</gene>
<organism evidence="1 2">
    <name type="scientific">Massariosphaeria phaeospora</name>
    <dbReference type="NCBI Taxonomy" id="100035"/>
    <lineage>
        <taxon>Eukaryota</taxon>
        <taxon>Fungi</taxon>
        <taxon>Dikarya</taxon>
        <taxon>Ascomycota</taxon>
        <taxon>Pezizomycotina</taxon>
        <taxon>Dothideomycetes</taxon>
        <taxon>Pleosporomycetidae</taxon>
        <taxon>Pleosporales</taxon>
        <taxon>Pleosporales incertae sedis</taxon>
        <taxon>Massariosphaeria</taxon>
    </lineage>
</organism>
<protein>
    <submittedName>
        <fullName evidence="1">Uncharacterized protein</fullName>
    </submittedName>
</protein>
<keyword evidence="2" id="KW-1185">Reference proteome</keyword>
<comment type="caution">
    <text evidence="1">The sequence shown here is derived from an EMBL/GenBank/DDBJ whole genome shotgun (WGS) entry which is preliminary data.</text>
</comment>
<proteinExistence type="predicted"/>
<reference evidence="1 2" key="1">
    <citation type="submission" date="2020-01" db="EMBL/GenBank/DDBJ databases">
        <authorList>
            <consortium name="DOE Joint Genome Institute"/>
            <person name="Haridas S."/>
            <person name="Albert R."/>
            <person name="Binder M."/>
            <person name="Bloem J."/>
            <person name="Labutti K."/>
            <person name="Salamov A."/>
            <person name="Andreopoulos B."/>
            <person name="Baker S.E."/>
            <person name="Barry K."/>
            <person name="Bills G."/>
            <person name="Bluhm B.H."/>
            <person name="Cannon C."/>
            <person name="Castanera R."/>
            <person name="Culley D.E."/>
            <person name="Daum C."/>
            <person name="Ezra D."/>
            <person name="Gonzalez J.B."/>
            <person name="Henrissat B."/>
            <person name="Kuo A."/>
            <person name="Liang C."/>
            <person name="Lipzen A."/>
            <person name="Lutzoni F."/>
            <person name="Magnuson J."/>
            <person name="Mondo S."/>
            <person name="Nolan M."/>
            <person name="Ohm R."/>
            <person name="Pangilinan J."/>
            <person name="Park H.-J.H."/>
            <person name="Ramirez L."/>
            <person name="Alfaro M."/>
            <person name="Sun H."/>
            <person name="Tritt A."/>
            <person name="Yoshinaga Y."/>
            <person name="Zwiers L.-H.L."/>
            <person name="Turgeon B.G."/>
            <person name="Goodwin S.B."/>
            <person name="Spatafora J.W."/>
            <person name="Crous P.W."/>
            <person name="Grigoriev I.V."/>
        </authorList>
    </citation>
    <scope>NUCLEOTIDE SEQUENCE [LARGE SCALE GENOMIC DNA]</scope>
    <source>
        <strain evidence="1 2">CBS 611.86</strain>
    </source>
</reference>
<evidence type="ECO:0000313" key="2">
    <source>
        <dbReference type="Proteomes" id="UP000481861"/>
    </source>
</evidence>